<dbReference type="Gene3D" id="4.10.280.10">
    <property type="entry name" value="Helix-loop-helix DNA-binding domain"/>
    <property type="match status" value="1"/>
</dbReference>
<accession>A0A1H0WWZ2</accession>
<gene>
    <name evidence="1" type="ORF">SAMN05216565_11827</name>
</gene>
<dbReference type="RefSeq" id="WP_090859293.1">
    <property type="nucleotide sequence ID" value="NZ_FNJU01000018.1"/>
</dbReference>
<dbReference type="InterPro" id="IPR018540">
    <property type="entry name" value="Spo0E-like"/>
</dbReference>
<dbReference type="GO" id="GO:0043937">
    <property type="term" value="P:regulation of sporulation"/>
    <property type="evidence" value="ECO:0007669"/>
    <property type="project" value="InterPro"/>
</dbReference>
<dbReference type="InterPro" id="IPR036638">
    <property type="entry name" value="HLH_DNA-bd_sf"/>
</dbReference>
<dbReference type="SUPFAM" id="SSF140500">
    <property type="entry name" value="BAS1536-like"/>
    <property type="match status" value="1"/>
</dbReference>
<reference evidence="2" key="1">
    <citation type="submission" date="2016-10" db="EMBL/GenBank/DDBJ databases">
        <authorList>
            <person name="Varghese N."/>
            <person name="Submissions S."/>
        </authorList>
    </citation>
    <scope>NUCLEOTIDE SEQUENCE [LARGE SCALE GENOMIC DNA]</scope>
    <source>
        <strain evidence="2">IBRC-M10078</strain>
    </source>
</reference>
<evidence type="ECO:0000313" key="1">
    <source>
        <dbReference type="EMBL" id="SDP95284.1"/>
    </source>
</evidence>
<dbReference type="AlphaFoldDB" id="A0A1H0WWZ2"/>
<dbReference type="OrthoDB" id="2933402at2"/>
<proteinExistence type="predicted"/>
<sequence length="55" mass="6438">MNHDKILLDAISKETERLAAIVKANGFTHTETVIQSQKLDTLIWKYQYDRGEYLK</sequence>
<keyword evidence="2" id="KW-1185">Reference proteome</keyword>
<protein>
    <submittedName>
        <fullName evidence="1">Spo0E like sporulation regulatory protein</fullName>
    </submittedName>
</protein>
<dbReference type="Pfam" id="PF09388">
    <property type="entry name" value="SpoOE-like"/>
    <property type="match status" value="1"/>
</dbReference>
<dbReference type="EMBL" id="FNJU01000018">
    <property type="protein sequence ID" value="SDP95284.1"/>
    <property type="molecule type" value="Genomic_DNA"/>
</dbReference>
<dbReference type="GO" id="GO:0046983">
    <property type="term" value="F:protein dimerization activity"/>
    <property type="evidence" value="ECO:0007669"/>
    <property type="project" value="InterPro"/>
</dbReference>
<dbReference type="Proteomes" id="UP000199159">
    <property type="component" value="Unassembled WGS sequence"/>
</dbReference>
<evidence type="ECO:0000313" key="2">
    <source>
        <dbReference type="Proteomes" id="UP000199159"/>
    </source>
</evidence>
<dbReference type="InterPro" id="IPR037208">
    <property type="entry name" value="Spo0E-like_sf"/>
</dbReference>
<dbReference type="STRING" id="930152.SAMN05216565_11827"/>
<organism evidence="1 2">
    <name type="scientific">Litchfieldia salsa</name>
    <dbReference type="NCBI Taxonomy" id="930152"/>
    <lineage>
        <taxon>Bacteria</taxon>
        <taxon>Bacillati</taxon>
        <taxon>Bacillota</taxon>
        <taxon>Bacilli</taxon>
        <taxon>Bacillales</taxon>
        <taxon>Bacillaceae</taxon>
        <taxon>Litchfieldia</taxon>
    </lineage>
</organism>
<name>A0A1H0WWZ2_9BACI</name>